<dbReference type="RefSeq" id="WP_183792229.1">
    <property type="nucleotide sequence ID" value="NZ_JACIDU010000007.1"/>
</dbReference>
<protein>
    <submittedName>
        <fullName evidence="1">Uncharacterized protein</fullName>
    </submittedName>
</protein>
<dbReference type="Proteomes" id="UP000584824">
    <property type="component" value="Unassembled WGS sequence"/>
</dbReference>
<dbReference type="AlphaFoldDB" id="A0A7W6K1Q1"/>
<accession>A0A7W6K1Q1</accession>
<evidence type="ECO:0000313" key="1">
    <source>
        <dbReference type="EMBL" id="MBB4103575.1"/>
    </source>
</evidence>
<keyword evidence="2" id="KW-1185">Reference proteome</keyword>
<sequence length="706" mass="75539">MADLARIKRNVAKMASMNAPEEDIDGYIASEGVTIDDVRNFKVGWTAEKATEAPESAASKSLRDELSGKTENTAKALYDEKPEWQKPIIAAQDIFNTGINGLSMGFADKGAALARSAVTGKPYEQELQGMRDRTQASRDRALSAGTAAELGGSIALPMGLASRGVTLAGRMGAAGREGITGIMARAGLLGAEGGIYGGISAAGNDTDIGEGIATGAAFGAAIPGVAETVGRVARPFVDAIRARTNPSGYATEKVSERLSDSMSPQQAANRMASNPGSNLADVGGENLRNLLRTTVNIPGPARQATNARLTMRQFGQGDRLKDAISKTFADPEAYAASKDMIEETAKREAAPAYRRAYEKPVHFSETLEGILATPAGKAALRHAETLAGNEQVPFKQLFVNITDDGGKVVRRVPDTRGWDYIKRSLDDMIDREQDSITKKYSNEGRILIGLKNKMLEEVDRLNPEYARARSIWSGSAELDKALEAGREVFTATPAAFRKRVADMGPTQRQAARVGAAETLRKEIDGAGVTNNAVLRIFSKRQQMRNLETLFETPEQFAEFRKSIFAEARKRATYEKVKGNSTSVQQAADLAEAGGMRDTMQFGKDAATGGVANATLNFLGSRLRMLGGMTPEVAQEISRKVLQTGPNAAMKLAEELTAIQKAKASSTARSQAVQAAIARSLAVTAPPRILGQERRGPTEITVPVPMR</sequence>
<gene>
    <name evidence="1" type="ORF">GGQ66_002133</name>
</gene>
<name>A0A7W6K1Q1_9HYPH</name>
<evidence type="ECO:0000313" key="2">
    <source>
        <dbReference type="Proteomes" id="UP000584824"/>
    </source>
</evidence>
<proteinExistence type="predicted"/>
<reference evidence="1 2" key="1">
    <citation type="submission" date="2020-08" db="EMBL/GenBank/DDBJ databases">
        <title>Genomic Encyclopedia of Type Strains, Phase IV (KMG-IV): sequencing the most valuable type-strain genomes for metagenomic binning, comparative biology and taxonomic classification.</title>
        <authorList>
            <person name="Goeker M."/>
        </authorList>
    </citation>
    <scope>NUCLEOTIDE SEQUENCE [LARGE SCALE GENOMIC DNA]</scope>
    <source>
        <strain evidence="1 2">DSM 26385</strain>
    </source>
</reference>
<comment type="caution">
    <text evidence="1">The sequence shown here is derived from an EMBL/GenBank/DDBJ whole genome shotgun (WGS) entry which is preliminary data.</text>
</comment>
<organism evidence="1 2">
    <name type="scientific">Allorhizobium borbori</name>
    <dbReference type="NCBI Taxonomy" id="485907"/>
    <lineage>
        <taxon>Bacteria</taxon>
        <taxon>Pseudomonadati</taxon>
        <taxon>Pseudomonadota</taxon>
        <taxon>Alphaproteobacteria</taxon>
        <taxon>Hyphomicrobiales</taxon>
        <taxon>Rhizobiaceae</taxon>
        <taxon>Rhizobium/Agrobacterium group</taxon>
        <taxon>Allorhizobium</taxon>
    </lineage>
</organism>
<dbReference type="EMBL" id="JACIDU010000007">
    <property type="protein sequence ID" value="MBB4103575.1"/>
    <property type="molecule type" value="Genomic_DNA"/>
</dbReference>